<dbReference type="PANTHER" id="PTHR32083:SF0">
    <property type="entry name" value="CILIA AND FLAGELLA-ASSOCIATED PROTEIN 58"/>
    <property type="match status" value="1"/>
</dbReference>
<dbReference type="GO" id="GO:0005856">
    <property type="term" value="C:cytoskeleton"/>
    <property type="evidence" value="ECO:0007669"/>
    <property type="project" value="TreeGrafter"/>
</dbReference>
<keyword evidence="3" id="KW-1185">Reference proteome</keyword>
<comment type="caution">
    <text evidence="2">The sequence shown here is derived from an EMBL/GenBank/DDBJ whole genome shotgun (WGS) entry which is preliminary data.</text>
</comment>
<name>A0AAN8KYZ8_9TELE</name>
<evidence type="ECO:0000256" key="1">
    <source>
        <dbReference type="ARBA" id="ARBA00023054"/>
    </source>
</evidence>
<evidence type="ECO:0000313" key="3">
    <source>
        <dbReference type="Proteomes" id="UP001356427"/>
    </source>
</evidence>
<gene>
    <name evidence="2" type="ORF">J4Q44_G00282900</name>
</gene>
<evidence type="ECO:0000313" key="2">
    <source>
        <dbReference type="EMBL" id="KAK6300192.1"/>
    </source>
</evidence>
<proteinExistence type="predicted"/>
<dbReference type="AlphaFoldDB" id="A0AAN8KYZ8"/>
<organism evidence="2 3">
    <name type="scientific">Coregonus suidteri</name>
    <dbReference type="NCBI Taxonomy" id="861788"/>
    <lineage>
        <taxon>Eukaryota</taxon>
        <taxon>Metazoa</taxon>
        <taxon>Chordata</taxon>
        <taxon>Craniata</taxon>
        <taxon>Vertebrata</taxon>
        <taxon>Euteleostomi</taxon>
        <taxon>Actinopterygii</taxon>
        <taxon>Neopterygii</taxon>
        <taxon>Teleostei</taxon>
        <taxon>Protacanthopterygii</taxon>
        <taxon>Salmoniformes</taxon>
        <taxon>Salmonidae</taxon>
        <taxon>Coregoninae</taxon>
        <taxon>Coregonus</taxon>
    </lineage>
</organism>
<sequence length="146" mass="16543">MEDKGQKPEADENSFESLEKEFQEVLNELVGDKSLDKFRVEYEKLTNALKKSHESEKRLMTKCRELNAEIVSNSVKVATALKLSQEDQTTITSLKKEIEKAWKMVDAAHDKELRAKETIQTLKHDISNLTKLVEQGAGLSVGQEHG</sequence>
<dbReference type="Proteomes" id="UP001356427">
    <property type="component" value="Unassembled WGS sequence"/>
</dbReference>
<accession>A0AAN8KYZ8</accession>
<dbReference type="EMBL" id="JAGTTL010000027">
    <property type="protein sequence ID" value="KAK6300192.1"/>
    <property type="molecule type" value="Genomic_DNA"/>
</dbReference>
<reference evidence="2 3" key="1">
    <citation type="submission" date="2021-04" db="EMBL/GenBank/DDBJ databases">
        <authorList>
            <person name="De Guttry C."/>
            <person name="Zahm M."/>
            <person name="Klopp C."/>
            <person name="Cabau C."/>
            <person name="Louis A."/>
            <person name="Berthelot C."/>
            <person name="Parey E."/>
            <person name="Roest Crollius H."/>
            <person name="Montfort J."/>
            <person name="Robinson-Rechavi M."/>
            <person name="Bucao C."/>
            <person name="Bouchez O."/>
            <person name="Gislard M."/>
            <person name="Lluch J."/>
            <person name="Milhes M."/>
            <person name="Lampietro C."/>
            <person name="Lopez Roques C."/>
            <person name="Donnadieu C."/>
            <person name="Braasch I."/>
            <person name="Desvignes T."/>
            <person name="Postlethwait J."/>
            <person name="Bobe J."/>
            <person name="Wedekind C."/>
            <person name="Guiguen Y."/>
        </authorList>
    </citation>
    <scope>NUCLEOTIDE SEQUENCE [LARGE SCALE GENOMIC DNA]</scope>
    <source>
        <strain evidence="2">Cs_M1</strain>
        <tissue evidence="2">Blood</tissue>
    </source>
</reference>
<keyword evidence="1" id="KW-0175">Coiled coil</keyword>
<protein>
    <submittedName>
        <fullName evidence="2">Uncharacterized protein</fullName>
    </submittedName>
</protein>
<dbReference type="PANTHER" id="PTHR32083">
    <property type="entry name" value="CILIA AND FLAGELLA-ASSOCIATED PROTEIN 58-RELATED"/>
    <property type="match status" value="1"/>
</dbReference>